<evidence type="ECO:0000313" key="3">
    <source>
        <dbReference type="Proteomes" id="UP000807769"/>
    </source>
</evidence>
<gene>
    <name evidence="2" type="ORF">BJ212DRAFT_1301268</name>
</gene>
<evidence type="ECO:0000313" key="2">
    <source>
        <dbReference type="EMBL" id="KAG1812771.1"/>
    </source>
</evidence>
<evidence type="ECO:0000256" key="1">
    <source>
        <dbReference type="SAM" id="MobiDB-lite"/>
    </source>
</evidence>
<comment type="caution">
    <text evidence="2">The sequence shown here is derived from an EMBL/GenBank/DDBJ whole genome shotgun (WGS) entry which is preliminary data.</text>
</comment>
<protein>
    <submittedName>
        <fullName evidence="2">Uncharacterized protein</fullName>
    </submittedName>
</protein>
<dbReference type="EMBL" id="JABBWG010000025">
    <property type="protein sequence ID" value="KAG1812771.1"/>
    <property type="molecule type" value="Genomic_DNA"/>
</dbReference>
<dbReference type="AlphaFoldDB" id="A0A9P7JBI6"/>
<organism evidence="2 3">
    <name type="scientific">Suillus subaureus</name>
    <dbReference type="NCBI Taxonomy" id="48587"/>
    <lineage>
        <taxon>Eukaryota</taxon>
        <taxon>Fungi</taxon>
        <taxon>Dikarya</taxon>
        <taxon>Basidiomycota</taxon>
        <taxon>Agaricomycotina</taxon>
        <taxon>Agaricomycetes</taxon>
        <taxon>Agaricomycetidae</taxon>
        <taxon>Boletales</taxon>
        <taxon>Suillineae</taxon>
        <taxon>Suillaceae</taxon>
        <taxon>Suillus</taxon>
    </lineage>
</organism>
<feature type="region of interest" description="Disordered" evidence="1">
    <location>
        <begin position="199"/>
        <end position="221"/>
    </location>
</feature>
<dbReference type="GeneID" id="64627122"/>
<proteinExistence type="predicted"/>
<accession>A0A9P7JBI6</accession>
<dbReference type="RefSeq" id="XP_041190794.1">
    <property type="nucleotide sequence ID" value="XM_041333105.1"/>
</dbReference>
<dbReference type="OrthoDB" id="2689060at2759"/>
<sequence length="221" mass="24794">MVNHISDEAIMILLLGTFISAGSDTDIWWTGLGTSQKATWTQAKAAFLAKWPAIVVTGKTQREHQKDLLELQFKEEEVRERVTVAGIATWAHIQFHNKLKMLVKDAGVEHVPILIQPVWEALPQALRDLTSAVPADWDAFLNKIKSININTLQEKAKRVKERKEAERAQNAHIVWLESRQDPIKVLCLQMQQTMIGSNTLTPKATMPSRTIGNAPSSVMTP</sequence>
<reference evidence="2" key="1">
    <citation type="journal article" date="2020" name="New Phytol.">
        <title>Comparative genomics reveals dynamic genome evolution in host specialist ectomycorrhizal fungi.</title>
        <authorList>
            <person name="Lofgren L.A."/>
            <person name="Nguyen N.H."/>
            <person name="Vilgalys R."/>
            <person name="Ruytinx J."/>
            <person name="Liao H.L."/>
            <person name="Branco S."/>
            <person name="Kuo A."/>
            <person name="LaButti K."/>
            <person name="Lipzen A."/>
            <person name="Andreopoulos W."/>
            <person name="Pangilinan J."/>
            <person name="Riley R."/>
            <person name="Hundley H."/>
            <person name="Na H."/>
            <person name="Barry K."/>
            <person name="Grigoriev I.V."/>
            <person name="Stajich J.E."/>
            <person name="Kennedy P.G."/>
        </authorList>
    </citation>
    <scope>NUCLEOTIDE SEQUENCE</scope>
    <source>
        <strain evidence="2">MN1</strain>
    </source>
</reference>
<dbReference type="Proteomes" id="UP000807769">
    <property type="component" value="Unassembled WGS sequence"/>
</dbReference>
<keyword evidence="3" id="KW-1185">Reference proteome</keyword>
<name>A0A9P7JBI6_9AGAM</name>